<name>A0ABW3LUL6_9GAMM</name>
<proteinExistence type="predicted"/>
<reference evidence="2" key="1">
    <citation type="journal article" date="2019" name="Int. J. Syst. Evol. Microbiol.">
        <title>The Global Catalogue of Microorganisms (GCM) 10K type strain sequencing project: providing services to taxonomists for standard genome sequencing and annotation.</title>
        <authorList>
            <consortium name="The Broad Institute Genomics Platform"/>
            <consortium name="The Broad Institute Genome Sequencing Center for Infectious Disease"/>
            <person name="Wu L."/>
            <person name="Ma J."/>
        </authorList>
    </citation>
    <scope>NUCLEOTIDE SEQUENCE [LARGE SCALE GENOMIC DNA]</scope>
    <source>
        <strain evidence="2">CCUG 55854</strain>
    </source>
</reference>
<dbReference type="RefSeq" id="WP_162376378.1">
    <property type="nucleotide sequence ID" value="NZ_JBHTKN010000001.1"/>
</dbReference>
<gene>
    <name evidence="1" type="ORF">ACFQ2N_00175</name>
</gene>
<dbReference type="EMBL" id="JBHTKN010000001">
    <property type="protein sequence ID" value="MFD1040764.1"/>
    <property type="molecule type" value="Genomic_DNA"/>
</dbReference>
<evidence type="ECO:0000313" key="1">
    <source>
        <dbReference type="EMBL" id="MFD1040764.1"/>
    </source>
</evidence>
<sequence length="313" mass="35291">MTLILIGHEVGRTEVRQQFLLQHEEPGHQGLFAISDSALTAKMTSEEGGVSYTTLFTGIRKVHELKIQVGRPDILRNGHFTNNFYEAFRTSAFLAFAGNANEAQHVLAIIREDLENLQLSFRFDQQTGEPKRHIIIPRRADNPMNENGYACSEDTFDPDQVQHLYTADLFVSIVAQAIQTALQSSIEYNRTNNYPPTLSTYAFGIWCPVSRQHKLYRLIPRSTLVDGRLTFDATPEVVPENEVLALGTEIVVNALPIQETYDKALADGESPAEAMAALLDKVVDKQFAEFSGRPVDRPITRYHLKEGLFRELR</sequence>
<evidence type="ECO:0000313" key="2">
    <source>
        <dbReference type="Proteomes" id="UP001597033"/>
    </source>
</evidence>
<accession>A0ABW3LUL6</accession>
<comment type="caution">
    <text evidence="1">The sequence shown here is derived from an EMBL/GenBank/DDBJ whole genome shotgun (WGS) entry which is preliminary data.</text>
</comment>
<protein>
    <submittedName>
        <fullName evidence="1">Uncharacterized protein</fullName>
    </submittedName>
</protein>
<keyword evidence="2" id="KW-1185">Reference proteome</keyword>
<dbReference type="Proteomes" id="UP001597033">
    <property type="component" value="Unassembled WGS sequence"/>
</dbReference>
<organism evidence="1 2">
    <name type="scientific">Pseudoxanthomonas kaohsiungensis</name>
    <dbReference type="NCBI Taxonomy" id="283923"/>
    <lineage>
        <taxon>Bacteria</taxon>
        <taxon>Pseudomonadati</taxon>
        <taxon>Pseudomonadota</taxon>
        <taxon>Gammaproteobacteria</taxon>
        <taxon>Lysobacterales</taxon>
        <taxon>Lysobacteraceae</taxon>
        <taxon>Pseudoxanthomonas</taxon>
    </lineage>
</organism>